<dbReference type="CDD" id="cd05233">
    <property type="entry name" value="SDR_c"/>
    <property type="match status" value="1"/>
</dbReference>
<dbReference type="InterPro" id="IPR002347">
    <property type="entry name" value="SDR_fam"/>
</dbReference>
<sequence>MNWENQRCVLTGAAGGIGQAIAKTLAEKGVSLILVGRNSMKLHTLAEALPGNHDVICADLSCAKERVALVTKVAELGGLTMLVNNAGVSHLSLLEDTDSTTIESVIETNLLAPMLLTQALLPHLQQNRVTYIVNIGSAFGSIGFAGQSAYCASKFGLRGFTEALMRELADSNIRVSYLAPRATATAINSDVANAMNKALGNHVDTPETVAEHFVALLESAQNRGFIGFPERLFVKLNGAFPSLVDKALLKKLPIIKRFIAPTFQEKRL</sequence>
<gene>
    <name evidence="5" type="ORF">Ga0061065_101467</name>
</gene>
<comment type="similarity">
    <text evidence="1 3">Belongs to the short-chain dehydrogenases/reductases (SDR) family.</text>
</comment>
<feature type="domain" description="Ketoreductase" evidence="4">
    <location>
        <begin position="6"/>
        <end position="192"/>
    </location>
</feature>
<evidence type="ECO:0000256" key="2">
    <source>
        <dbReference type="ARBA" id="ARBA00023002"/>
    </source>
</evidence>
<dbReference type="STRING" id="1137284.GCA_001418205_00469"/>
<dbReference type="AlphaFoldDB" id="A0A0K6IH53"/>
<dbReference type="Pfam" id="PF00106">
    <property type="entry name" value="adh_short"/>
    <property type="match status" value="1"/>
</dbReference>
<dbReference type="PRINTS" id="PR00081">
    <property type="entry name" value="GDHRDH"/>
</dbReference>
<name>A0A0K6IH53_9GAMM</name>
<dbReference type="SUPFAM" id="SSF51735">
    <property type="entry name" value="NAD(P)-binding Rossmann-fold domains"/>
    <property type="match status" value="1"/>
</dbReference>
<keyword evidence="6" id="KW-1185">Reference proteome</keyword>
<dbReference type="OrthoDB" id="7301144at2"/>
<dbReference type="InterPro" id="IPR036291">
    <property type="entry name" value="NAD(P)-bd_dom_sf"/>
</dbReference>
<dbReference type="SMART" id="SM00822">
    <property type="entry name" value="PKS_KR"/>
    <property type="match status" value="1"/>
</dbReference>
<evidence type="ECO:0000256" key="1">
    <source>
        <dbReference type="ARBA" id="ARBA00006484"/>
    </source>
</evidence>
<dbReference type="EMBL" id="CYHG01000001">
    <property type="protein sequence ID" value="CUB02627.1"/>
    <property type="molecule type" value="Genomic_DNA"/>
</dbReference>
<evidence type="ECO:0000313" key="6">
    <source>
        <dbReference type="Proteomes" id="UP000182769"/>
    </source>
</evidence>
<dbReference type="GO" id="GO:0016491">
    <property type="term" value="F:oxidoreductase activity"/>
    <property type="evidence" value="ECO:0007669"/>
    <property type="project" value="UniProtKB-KW"/>
</dbReference>
<evidence type="ECO:0000259" key="4">
    <source>
        <dbReference type="SMART" id="SM00822"/>
    </source>
</evidence>
<proteinExistence type="inferred from homology"/>
<dbReference type="NCBIfam" id="NF006565">
    <property type="entry name" value="PRK09072.1"/>
    <property type="match status" value="1"/>
</dbReference>
<dbReference type="GO" id="GO:0016020">
    <property type="term" value="C:membrane"/>
    <property type="evidence" value="ECO:0007669"/>
    <property type="project" value="TreeGrafter"/>
</dbReference>
<dbReference type="PANTHER" id="PTHR44196">
    <property type="entry name" value="DEHYDROGENASE/REDUCTASE SDR FAMILY MEMBER 7B"/>
    <property type="match status" value="1"/>
</dbReference>
<dbReference type="PRINTS" id="PR00080">
    <property type="entry name" value="SDRFAMILY"/>
</dbReference>
<accession>A0A0K6IH53</accession>
<dbReference type="Gene3D" id="3.40.50.720">
    <property type="entry name" value="NAD(P)-binding Rossmann-like Domain"/>
    <property type="match status" value="1"/>
</dbReference>
<reference evidence="6" key="1">
    <citation type="submission" date="2015-08" db="EMBL/GenBank/DDBJ databases">
        <authorList>
            <person name="Varghese N."/>
        </authorList>
    </citation>
    <scope>NUCLEOTIDE SEQUENCE [LARGE SCALE GENOMIC DNA]</scope>
    <source>
        <strain evidence="6">JCM 18476</strain>
    </source>
</reference>
<protein>
    <submittedName>
        <fullName evidence="5">Short-chain dehydrogenase</fullName>
    </submittedName>
</protein>
<evidence type="ECO:0000313" key="5">
    <source>
        <dbReference type="EMBL" id="CUB02627.1"/>
    </source>
</evidence>
<dbReference type="PROSITE" id="PS00061">
    <property type="entry name" value="ADH_SHORT"/>
    <property type="match status" value="1"/>
</dbReference>
<dbReference type="PANTHER" id="PTHR44196:SF1">
    <property type="entry name" value="DEHYDROGENASE_REDUCTASE SDR FAMILY MEMBER 7B"/>
    <property type="match status" value="1"/>
</dbReference>
<dbReference type="RefSeq" id="WP_055461578.1">
    <property type="nucleotide sequence ID" value="NZ_CYHG01000001.1"/>
</dbReference>
<keyword evidence="2" id="KW-0560">Oxidoreductase</keyword>
<dbReference type="InterPro" id="IPR057326">
    <property type="entry name" value="KR_dom"/>
</dbReference>
<dbReference type="InterPro" id="IPR020904">
    <property type="entry name" value="Sc_DH/Rdtase_CS"/>
</dbReference>
<organism evidence="5 6">
    <name type="scientific">Marinomonas fungiae</name>
    <dbReference type="NCBI Taxonomy" id="1137284"/>
    <lineage>
        <taxon>Bacteria</taxon>
        <taxon>Pseudomonadati</taxon>
        <taxon>Pseudomonadota</taxon>
        <taxon>Gammaproteobacteria</taxon>
        <taxon>Oceanospirillales</taxon>
        <taxon>Oceanospirillaceae</taxon>
        <taxon>Marinomonas</taxon>
    </lineage>
</organism>
<dbReference type="Proteomes" id="UP000182769">
    <property type="component" value="Unassembled WGS sequence"/>
</dbReference>
<evidence type="ECO:0000256" key="3">
    <source>
        <dbReference type="RuleBase" id="RU000363"/>
    </source>
</evidence>